<protein>
    <submittedName>
        <fullName evidence="1">Serine acetyltransferase</fullName>
    </submittedName>
</protein>
<proteinExistence type="predicted"/>
<dbReference type="AlphaFoldDB" id="A0A7Y0AYF7"/>
<dbReference type="Gene3D" id="2.160.10.10">
    <property type="entry name" value="Hexapeptide repeat proteins"/>
    <property type="match status" value="1"/>
</dbReference>
<organism evidence="1 2">
    <name type="scientific">Rhizobium terricola</name>
    <dbReference type="NCBI Taxonomy" id="2728849"/>
    <lineage>
        <taxon>Bacteria</taxon>
        <taxon>Pseudomonadati</taxon>
        <taxon>Pseudomonadota</taxon>
        <taxon>Alphaproteobacteria</taxon>
        <taxon>Hyphomicrobiales</taxon>
        <taxon>Rhizobiaceae</taxon>
        <taxon>Rhizobium/Agrobacterium group</taxon>
        <taxon>Rhizobium</taxon>
    </lineage>
</organism>
<dbReference type="SUPFAM" id="SSF51161">
    <property type="entry name" value="Trimeric LpxA-like enzymes"/>
    <property type="match status" value="1"/>
</dbReference>
<dbReference type="EMBL" id="JABBGK010000003">
    <property type="protein sequence ID" value="NML75692.1"/>
    <property type="molecule type" value="Genomic_DNA"/>
</dbReference>
<comment type="caution">
    <text evidence="1">The sequence shown here is derived from an EMBL/GenBank/DDBJ whole genome shotgun (WGS) entry which is preliminary data.</text>
</comment>
<evidence type="ECO:0000313" key="2">
    <source>
        <dbReference type="Proteomes" id="UP000541470"/>
    </source>
</evidence>
<dbReference type="Proteomes" id="UP000541470">
    <property type="component" value="Unassembled WGS sequence"/>
</dbReference>
<name>A0A7Y0AYF7_9HYPH</name>
<dbReference type="RefSeq" id="WP_169593504.1">
    <property type="nucleotide sequence ID" value="NZ_JABBGK010000003.1"/>
</dbReference>
<keyword evidence="1" id="KW-0808">Transferase</keyword>
<dbReference type="InterPro" id="IPR011004">
    <property type="entry name" value="Trimer_LpxA-like_sf"/>
</dbReference>
<sequence length="225" mass="24881">MRPVSDIRTSLTPTQLAGYATAQLNNQFPDPDPVNVDDLRDAVPQALARLAHCFAQIDNKYFFDGTQSVFSHLHGDQYAMWLYFLSNELFRQGGDAAVCSKLFLLNKALHGCDIYYEVALPEIFLLVHPLGTVLGRGDYQDYFVSYQRCGIGSNRDIYPRLGKHVTLRPGAAVLGKSVVGDNCQIAAETLVLDTDVSAGTLVMGRPGQLRMKPNTAPYPLWRTIG</sequence>
<reference evidence="1 2" key="1">
    <citation type="submission" date="2020-04" db="EMBL/GenBank/DDBJ databases">
        <title>Rhizobium sp. S-51 isolated from soil.</title>
        <authorList>
            <person name="Dahal R.H."/>
        </authorList>
    </citation>
    <scope>NUCLEOTIDE SEQUENCE [LARGE SCALE GENOMIC DNA]</scope>
    <source>
        <strain evidence="1 2">S-51</strain>
    </source>
</reference>
<keyword evidence="2" id="KW-1185">Reference proteome</keyword>
<dbReference type="GO" id="GO:0016740">
    <property type="term" value="F:transferase activity"/>
    <property type="evidence" value="ECO:0007669"/>
    <property type="project" value="UniProtKB-KW"/>
</dbReference>
<accession>A0A7Y0AYF7</accession>
<gene>
    <name evidence="1" type="ORF">HHL25_16300</name>
</gene>
<evidence type="ECO:0000313" key="1">
    <source>
        <dbReference type="EMBL" id="NML75692.1"/>
    </source>
</evidence>